<organism evidence="6 8">
    <name type="scientific">Demequina capsici</name>
    <dbReference type="NCBI Taxonomy" id="3075620"/>
    <lineage>
        <taxon>Bacteria</taxon>
        <taxon>Bacillati</taxon>
        <taxon>Actinomycetota</taxon>
        <taxon>Actinomycetes</taxon>
        <taxon>Micrococcales</taxon>
        <taxon>Demequinaceae</taxon>
        <taxon>Demequina</taxon>
    </lineage>
</organism>
<dbReference type="GO" id="GO:0006355">
    <property type="term" value="P:regulation of DNA-templated transcription"/>
    <property type="evidence" value="ECO:0007669"/>
    <property type="project" value="InterPro"/>
</dbReference>
<keyword evidence="2" id="KW-0597">Phosphoprotein</keyword>
<reference evidence="6 8" key="1">
    <citation type="submission" date="2023-09" db="EMBL/GenBank/DDBJ databases">
        <title>Demequina sp. a novel bacteria isolated from Capsicum annuum.</title>
        <authorList>
            <person name="Humaira Z."/>
            <person name="Lee J."/>
            <person name="Cho D."/>
        </authorList>
    </citation>
    <scope>NUCLEOTIDE SEQUENCE [LARGE SCALE GENOMIC DNA]</scope>
    <source>
        <strain evidence="6 8">OYTSA14</strain>
        <strain evidence="7">PMTSA13</strain>
    </source>
</reference>
<evidence type="ECO:0000256" key="2">
    <source>
        <dbReference type="PROSITE-ProRule" id="PRU00169"/>
    </source>
</evidence>
<evidence type="ECO:0000313" key="7">
    <source>
        <dbReference type="EMBL" id="WNM26940.1"/>
    </source>
</evidence>
<dbReference type="InterPro" id="IPR039420">
    <property type="entry name" value="WalR-like"/>
</dbReference>
<dbReference type="SUPFAM" id="SSF52172">
    <property type="entry name" value="CheY-like"/>
    <property type="match status" value="1"/>
</dbReference>
<dbReference type="Gene3D" id="3.40.50.2300">
    <property type="match status" value="1"/>
</dbReference>
<dbReference type="EMBL" id="CP134879">
    <property type="protein sequence ID" value="WNM24112.1"/>
    <property type="molecule type" value="Genomic_DNA"/>
</dbReference>
<feature type="domain" description="OmpR/PhoB-type" evidence="5">
    <location>
        <begin position="126"/>
        <end position="218"/>
    </location>
</feature>
<dbReference type="AlphaFoldDB" id="A0AA96F5G1"/>
<gene>
    <name evidence="6" type="ORF">RN606_12190</name>
    <name evidence="7" type="ORF">RN607_12130</name>
</gene>
<dbReference type="PANTHER" id="PTHR48111:SF38">
    <property type="entry name" value="TWO-COMPONENT RESPONSE REGULATOR"/>
    <property type="match status" value="1"/>
</dbReference>
<feature type="modified residue" description="4-aspartylphosphate" evidence="2">
    <location>
        <position position="52"/>
    </location>
</feature>
<dbReference type="RefSeq" id="WP_313497551.1">
    <property type="nucleotide sequence ID" value="NZ_CP134879.1"/>
</dbReference>
<dbReference type="Proteomes" id="UP001303408">
    <property type="component" value="Chromosome"/>
</dbReference>
<dbReference type="PROSITE" id="PS50110">
    <property type="entry name" value="RESPONSE_REGULATORY"/>
    <property type="match status" value="1"/>
</dbReference>
<evidence type="ECO:0000259" key="4">
    <source>
        <dbReference type="PROSITE" id="PS50110"/>
    </source>
</evidence>
<keyword evidence="1 3" id="KW-0238">DNA-binding</keyword>
<dbReference type="Gene3D" id="1.10.10.10">
    <property type="entry name" value="Winged helix-like DNA-binding domain superfamily/Winged helix DNA-binding domain"/>
    <property type="match status" value="1"/>
</dbReference>
<evidence type="ECO:0000313" key="8">
    <source>
        <dbReference type="Proteomes" id="UP001304125"/>
    </source>
</evidence>
<feature type="DNA-binding region" description="OmpR/PhoB-type" evidence="3">
    <location>
        <begin position="126"/>
        <end position="218"/>
    </location>
</feature>
<protein>
    <submittedName>
        <fullName evidence="6">Response regulator transcription factor</fullName>
    </submittedName>
</protein>
<accession>A0AA96F5G1</accession>
<dbReference type="GO" id="GO:0005829">
    <property type="term" value="C:cytosol"/>
    <property type="evidence" value="ECO:0007669"/>
    <property type="project" value="TreeGrafter"/>
</dbReference>
<dbReference type="Proteomes" id="UP001304125">
    <property type="component" value="Chromosome"/>
</dbReference>
<keyword evidence="8" id="KW-1185">Reference proteome</keyword>
<sequence length="218" mass="24023">MTRLLLVEDEDRLAASISEGLTVAGLEVVHVRTGRDALARATGESFDIMLLDIGLPDMEGFTVLRRLRSAGSDLPVIILTARTSAEDTVRGLERGADDYMPKPFSFDELLARVRLRARPSSAEPEVTVIRLGRCELDTIARELTCEGEPVELSPRELQLATLLMTRQGEVVSRADALEHVWGSASKDNVLDVYIRYLRGRLGADAIETVRGVGYRFIG</sequence>
<dbReference type="GO" id="GO:0000156">
    <property type="term" value="F:phosphorelay response regulator activity"/>
    <property type="evidence" value="ECO:0007669"/>
    <property type="project" value="TreeGrafter"/>
</dbReference>
<dbReference type="Gene3D" id="6.10.250.690">
    <property type="match status" value="1"/>
</dbReference>
<dbReference type="PANTHER" id="PTHR48111">
    <property type="entry name" value="REGULATOR OF RPOS"/>
    <property type="match status" value="1"/>
</dbReference>
<dbReference type="Pfam" id="PF00072">
    <property type="entry name" value="Response_reg"/>
    <property type="match status" value="1"/>
</dbReference>
<dbReference type="InterPro" id="IPR036388">
    <property type="entry name" value="WH-like_DNA-bd_sf"/>
</dbReference>
<evidence type="ECO:0000259" key="5">
    <source>
        <dbReference type="PROSITE" id="PS51755"/>
    </source>
</evidence>
<dbReference type="SMART" id="SM00448">
    <property type="entry name" value="REC"/>
    <property type="match status" value="1"/>
</dbReference>
<proteinExistence type="predicted"/>
<dbReference type="EMBL" id="CP134880">
    <property type="protein sequence ID" value="WNM26940.1"/>
    <property type="molecule type" value="Genomic_DNA"/>
</dbReference>
<dbReference type="PROSITE" id="PS51755">
    <property type="entry name" value="OMPR_PHOB"/>
    <property type="match status" value="1"/>
</dbReference>
<dbReference type="GO" id="GO:0000976">
    <property type="term" value="F:transcription cis-regulatory region binding"/>
    <property type="evidence" value="ECO:0007669"/>
    <property type="project" value="TreeGrafter"/>
</dbReference>
<feature type="domain" description="Response regulatory" evidence="4">
    <location>
        <begin position="3"/>
        <end position="117"/>
    </location>
</feature>
<dbReference type="InterPro" id="IPR011006">
    <property type="entry name" value="CheY-like_superfamily"/>
</dbReference>
<dbReference type="CDD" id="cd00383">
    <property type="entry name" value="trans_reg_C"/>
    <property type="match status" value="1"/>
</dbReference>
<name>A0AA96F5G1_9MICO</name>
<dbReference type="InterPro" id="IPR001867">
    <property type="entry name" value="OmpR/PhoB-type_DNA-bd"/>
</dbReference>
<evidence type="ECO:0000256" key="1">
    <source>
        <dbReference type="ARBA" id="ARBA00023125"/>
    </source>
</evidence>
<dbReference type="GO" id="GO:0032993">
    <property type="term" value="C:protein-DNA complex"/>
    <property type="evidence" value="ECO:0007669"/>
    <property type="project" value="TreeGrafter"/>
</dbReference>
<dbReference type="Pfam" id="PF00486">
    <property type="entry name" value="Trans_reg_C"/>
    <property type="match status" value="1"/>
</dbReference>
<dbReference type="SMART" id="SM00862">
    <property type="entry name" value="Trans_reg_C"/>
    <property type="match status" value="1"/>
</dbReference>
<evidence type="ECO:0000313" key="6">
    <source>
        <dbReference type="EMBL" id="WNM24112.1"/>
    </source>
</evidence>
<accession>A0AA96JA08</accession>
<dbReference type="InterPro" id="IPR001789">
    <property type="entry name" value="Sig_transdc_resp-reg_receiver"/>
</dbReference>
<dbReference type="KEGG" id="dcp:RN607_12130"/>
<evidence type="ECO:0000256" key="3">
    <source>
        <dbReference type="PROSITE-ProRule" id="PRU01091"/>
    </source>
</evidence>